<organism evidence="2 3">
    <name type="scientific">Clathrospora elynae</name>
    <dbReference type="NCBI Taxonomy" id="706981"/>
    <lineage>
        <taxon>Eukaryota</taxon>
        <taxon>Fungi</taxon>
        <taxon>Dikarya</taxon>
        <taxon>Ascomycota</taxon>
        <taxon>Pezizomycotina</taxon>
        <taxon>Dothideomycetes</taxon>
        <taxon>Pleosporomycetidae</taxon>
        <taxon>Pleosporales</taxon>
        <taxon>Diademaceae</taxon>
        <taxon>Clathrospora</taxon>
    </lineage>
</organism>
<dbReference type="PANTHER" id="PTHR43792:SF1">
    <property type="entry name" value="N-ACETYLTRANSFERASE DOMAIN-CONTAINING PROTEIN"/>
    <property type="match status" value="1"/>
</dbReference>
<dbReference type="OrthoDB" id="4072826at2759"/>
<dbReference type="GO" id="GO:0016747">
    <property type="term" value="F:acyltransferase activity, transferring groups other than amino-acyl groups"/>
    <property type="evidence" value="ECO:0007669"/>
    <property type="project" value="InterPro"/>
</dbReference>
<dbReference type="PANTHER" id="PTHR43792">
    <property type="entry name" value="GNAT FAMILY, PUTATIVE (AFU_ORTHOLOGUE AFUA_3G00765)-RELATED-RELATED"/>
    <property type="match status" value="1"/>
</dbReference>
<dbReference type="InterPro" id="IPR051531">
    <property type="entry name" value="N-acetyltransferase"/>
</dbReference>
<dbReference type="InterPro" id="IPR016181">
    <property type="entry name" value="Acyl_CoA_acyltransferase"/>
</dbReference>
<feature type="domain" description="N-acetyltransferase" evidence="1">
    <location>
        <begin position="25"/>
        <end position="199"/>
    </location>
</feature>
<dbReference type="SUPFAM" id="SSF55729">
    <property type="entry name" value="Acyl-CoA N-acyltransferases (Nat)"/>
    <property type="match status" value="1"/>
</dbReference>
<accession>A0A6A5SKQ8</accession>
<evidence type="ECO:0000259" key="1">
    <source>
        <dbReference type="Pfam" id="PF13302"/>
    </source>
</evidence>
<dbReference type="Pfam" id="PF13302">
    <property type="entry name" value="Acetyltransf_3"/>
    <property type="match status" value="1"/>
</dbReference>
<proteinExistence type="predicted"/>
<dbReference type="EMBL" id="ML976051">
    <property type="protein sequence ID" value="KAF1941201.1"/>
    <property type="molecule type" value="Genomic_DNA"/>
</dbReference>
<reference evidence="2" key="1">
    <citation type="journal article" date="2020" name="Stud. Mycol.">
        <title>101 Dothideomycetes genomes: a test case for predicting lifestyles and emergence of pathogens.</title>
        <authorList>
            <person name="Haridas S."/>
            <person name="Albert R."/>
            <person name="Binder M."/>
            <person name="Bloem J."/>
            <person name="Labutti K."/>
            <person name="Salamov A."/>
            <person name="Andreopoulos B."/>
            <person name="Baker S."/>
            <person name="Barry K."/>
            <person name="Bills G."/>
            <person name="Bluhm B."/>
            <person name="Cannon C."/>
            <person name="Castanera R."/>
            <person name="Culley D."/>
            <person name="Daum C."/>
            <person name="Ezra D."/>
            <person name="Gonzalez J."/>
            <person name="Henrissat B."/>
            <person name="Kuo A."/>
            <person name="Liang C."/>
            <person name="Lipzen A."/>
            <person name="Lutzoni F."/>
            <person name="Magnuson J."/>
            <person name="Mondo S."/>
            <person name="Nolan M."/>
            <person name="Ohm R."/>
            <person name="Pangilinan J."/>
            <person name="Park H.-J."/>
            <person name="Ramirez L."/>
            <person name="Alfaro M."/>
            <person name="Sun H."/>
            <person name="Tritt A."/>
            <person name="Yoshinaga Y."/>
            <person name="Zwiers L.-H."/>
            <person name="Turgeon B."/>
            <person name="Goodwin S."/>
            <person name="Spatafora J."/>
            <person name="Crous P."/>
            <person name="Grigoriev I."/>
        </authorList>
    </citation>
    <scope>NUCLEOTIDE SEQUENCE</scope>
    <source>
        <strain evidence="2">CBS 161.51</strain>
    </source>
</reference>
<dbReference type="Gene3D" id="3.40.630.30">
    <property type="match status" value="1"/>
</dbReference>
<dbReference type="AlphaFoldDB" id="A0A6A5SKQ8"/>
<gene>
    <name evidence="2" type="ORF">EJ02DRAFT_405123</name>
</gene>
<name>A0A6A5SKQ8_9PLEO</name>
<sequence>MEQTIFTPRLKLTLVTTAERGSPELEWLHELRSDEKSTWWSLSGRSKTLEDTEKVMKKVLPVTTNEGEAKIYRVVYAVHEILSSATPSSADSAKQQSTPTRIIGMVTIHSIGPNSLVLPFHLFPPSCSNLDCLTVEVGYQYLPAAWGKGYATESVSAAFEACQSDRGKAFWEPYKKLFVRGVVNSENPASQQVMGKIGMAERGVHVWEGDRIWIGGRWRTTDTLYIFGKFLVE</sequence>
<evidence type="ECO:0000313" key="2">
    <source>
        <dbReference type="EMBL" id="KAF1941201.1"/>
    </source>
</evidence>
<protein>
    <recommendedName>
        <fullName evidence="1">N-acetyltransferase domain-containing protein</fullName>
    </recommendedName>
</protein>
<keyword evidence="3" id="KW-1185">Reference proteome</keyword>
<dbReference type="Proteomes" id="UP000800038">
    <property type="component" value="Unassembled WGS sequence"/>
</dbReference>
<dbReference type="InterPro" id="IPR000182">
    <property type="entry name" value="GNAT_dom"/>
</dbReference>
<evidence type="ECO:0000313" key="3">
    <source>
        <dbReference type="Proteomes" id="UP000800038"/>
    </source>
</evidence>